<dbReference type="Gene3D" id="4.10.60.10">
    <property type="entry name" value="Zinc finger, CCHC-type"/>
    <property type="match status" value="1"/>
</dbReference>
<dbReference type="InterPro" id="IPR036875">
    <property type="entry name" value="Znf_CCHC_sf"/>
</dbReference>
<dbReference type="PROSITE" id="PS50158">
    <property type="entry name" value="ZF_CCHC"/>
    <property type="match status" value="1"/>
</dbReference>
<reference evidence="5" key="1">
    <citation type="journal article" date="2023" name="Mol. Phylogenet. Evol.">
        <title>Genome-scale phylogeny and comparative genomics of the fungal order Sordariales.</title>
        <authorList>
            <person name="Hensen N."/>
            <person name="Bonometti L."/>
            <person name="Westerberg I."/>
            <person name="Brannstrom I.O."/>
            <person name="Guillou S."/>
            <person name="Cros-Aarteil S."/>
            <person name="Calhoun S."/>
            <person name="Haridas S."/>
            <person name="Kuo A."/>
            <person name="Mondo S."/>
            <person name="Pangilinan J."/>
            <person name="Riley R."/>
            <person name="LaButti K."/>
            <person name="Andreopoulos B."/>
            <person name="Lipzen A."/>
            <person name="Chen C."/>
            <person name="Yan M."/>
            <person name="Daum C."/>
            <person name="Ng V."/>
            <person name="Clum A."/>
            <person name="Steindorff A."/>
            <person name="Ohm R.A."/>
            <person name="Martin F."/>
            <person name="Silar P."/>
            <person name="Natvig D.O."/>
            <person name="Lalanne C."/>
            <person name="Gautier V."/>
            <person name="Ament-Velasquez S.L."/>
            <person name="Kruys A."/>
            <person name="Hutchinson M.I."/>
            <person name="Powell A.J."/>
            <person name="Barry K."/>
            <person name="Miller A.N."/>
            <person name="Grigoriev I.V."/>
            <person name="Debuchy R."/>
            <person name="Gladieux P."/>
            <person name="Hiltunen Thoren M."/>
            <person name="Johannesson H."/>
        </authorList>
    </citation>
    <scope>NUCLEOTIDE SEQUENCE</scope>
    <source>
        <strain evidence="5">CBS 508.74</strain>
    </source>
</reference>
<feature type="domain" description="CCHC-type" evidence="4">
    <location>
        <begin position="25"/>
        <end position="40"/>
    </location>
</feature>
<keyword evidence="1" id="KW-0863">Zinc-finger</keyword>
<name>A0AAN6QGH7_9PEZI</name>
<protein>
    <recommendedName>
        <fullName evidence="4">CCHC-type domain-containing protein</fullName>
    </recommendedName>
</protein>
<dbReference type="GO" id="GO:0008270">
    <property type="term" value="F:zinc ion binding"/>
    <property type="evidence" value="ECO:0007669"/>
    <property type="project" value="UniProtKB-KW"/>
</dbReference>
<evidence type="ECO:0000256" key="3">
    <source>
        <dbReference type="SAM" id="MobiDB-lite"/>
    </source>
</evidence>
<keyword evidence="2" id="KW-0175">Coiled coil</keyword>
<feature type="compositionally biased region" description="Gly residues" evidence="3">
    <location>
        <begin position="425"/>
        <end position="436"/>
    </location>
</feature>
<dbReference type="Proteomes" id="UP001302812">
    <property type="component" value="Unassembled WGS sequence"/>
</dbReference>
<gene>
    <name evidence="5" type="ORF">N656DRAFT_764234</name>
</gene>
<dbReference type="AlphaFoldDB" id="A0AAN6QGH7"/>
<dbReference type="SMART" id="SM00343">
    <property type="entry name" value="ZnF_C2HC"/>
    <property type="match status" value="1"/>
</dbReference>
<feature type="compositionally biased region" description="Polar residues" evidence="3">
    <location>
        <begin position="412"/>
        <end position="424"/>
    </location>
</feature>
<dbReference type="GeneID" id="89937441"/>
<proteinExistence type="predicted"/>
<feature type="region of interest" description="Disordered" evidence="3">
    <location>
        <begin position="1"/>
        <end position="22"/>
    </location>
</feature>
<dbReference type="GO" id="GO:0003676">
    <property type="term" value="F:nucleic acid binding"/>
    <property type="evidence" value="ECO:0007669"/>
    <property type="project" value="InterPro"/>
</dbReference>
<reference evidence="5" key="2">
    <citation type="submission" date="2023-05" db="EMBL/GenBank/DDBJ databases">
        <authorList>
            <consortium name="Lawrence Berkeley National Laboratory"/>
            <person name="Steindorff A."/>
            <person name="Hensen N."/>
            <person name="Bonometti L."/>
            <person name="Westerberg I."/>
            <person name="Brannstrom I.O."/>
            <person name="Guillou S."/>
            <person name="Cros-Aarteil S."/>
            <person name="Calhoun S."/>
            <person name="Haridas S."/>
            <person name="Kuo A."/>
            <person name="Mondo S."/>
            <person name="Pangilinan J."/>
            <person name="Riley R."/>
            <person name="Labutti K."/>
            <person name="Andreopoulos B."/>
            <person name="Lipzen A."/>
            <person name="Chen C."/>
            <person name="Yanf M."/>
            <person name="Daum C."/>
            <person name="Ng V."/>
            <person name="Clum A."/>
            <person name="Ohm R."/>
            <person name="Martin F."/>
            <person name="Silar P."/>
            <person name="Natvig D."/>
            <person name="Lalanne C."/>
            <person name="Gautier V."/>
            <person name="Ament-Velasquez S.L."/>
            <person name="Kruys A."/>
            <person name="Hutchinson M.I."/>
            <person name="Powell A.J."/>
            <person name="Barry K."/>
            <person name="Miller A.N."/>
            <person name="Grigoriev I.V."/>
            <person name="Debuchy R."/>
            <person name="Gladieux P."/>
            <person name="Thoren M.H."/>
            <person name="Johannesson H."/>
        </authorList>
    </citation>
    <scope>NUCLEOTIDE SEQUENCE</scope>
    <source>
        <strain evidence="5">CBS 508.74</strain>
    </source>
</reference>
<keyword evidence="1" id="KW-0479">Metal-binding</keyword>
<sequence length="436" mass="50465">MDVDAAQAQWAGPSNAKKDKTGITCYNCGKKGHFKKECRSPRKDWKPVPGKEVATVTRGARVTEVAAANYADEHTERYLNPVPEERTLETDDTGEVAPPAHVQETARTWGLPLVQDSDGRWRVRSAGDEQEGPNVVYLQKRVIELRERNAELDDEIHKLEQKLADQTWERNPSTNYDGPSTWGFEHETLEGLRQPETEYNEMWERERWAGRAPPTWEEYWQWRQYISTGQTTQEIEAQRYGPDFTYVVGDAPQLWKGTNNHRFAPWFQCVDHHCRYHFKDKHDFNHWPVRGTTPQGLQKPVTWTFHHGKGNDDDLWYVAKVNDKTFRVWPLRAWPAACQAHGNYKLCRDATCIRHIAEKVQEFHERKALAWEPGTYRRRRRGSPRWEEARINWLRENATLGEGIEEGDAFPTSEQSTELQTQLGNGSGPFEGPGSA</sequence>
<accession>A0AAN6QGH7</accession>
<feature type="region of interest" description="Disordered" evidence="3">
    <location>
        <begin position="402"/>
        <end position="436"/>
    </location>
</feature>
<evidence type="ECO:0000313" key="6">
    <source>
        <dbReference type="Proteomes" id="UP001302812"/>
    </source>
</evidence>
<dbReference type="InterPro" id="IPR001878">
    <property type="entry name" value="Znf_CCHC"/>
</dbReference>
<dbReference type="SUPFAM" id="SSF57756">
    <property type="entry name" value="Retrovirus zinc finger-like domains"/>
    <property type="match status" value="1"/>
</dbReference>
<evidence type="ECO:0000256" key="1">
    <source>
        <dbReference type="PROSITE-ProRule" id="PRU00047"/>
    </source>
</evidence>
<dbReference type="EMBL" id="MU853393">
    <property type="protein sequence ID" value="KAK4106981.1"/>
    <property type="molecule type" value="Genomic_DNA"/>
</dbReference>
<dbReference type="Pfam" id="PF00098">
    <property type="entry name" value="zf-CCHC"/>
    <property type="match status" value="1"/>
</dbReference>
<organism evidence="5 6">
    <name type="scientific">Canariomyces notabilis</name>
    <dbReference type="NCBI Taxonomy" id="2074819"/>
    <lineage>
        <taxon>Eukaryota</taxon>
        <taxon>Fungi</taxon>
        <taxon>Dikarya</taxon>
        <taxon>Ascomycota</taxon>
        <taxon>Pezizomycotina</taxon>
        <taxon>Sordariomycetes</taxon>
        <taxon>Sordariomycetidae</taxon>
        <taxon>Sordariales</taxon>
        <taxon>Chaetomiaceae</taxon>
        <taxon>Canariomyces</taxon>
    </lineage>
</organism>
<comment type="caution">
    <text evidence="5">The sequence shown here is derived from an EMBL/GenBank/DDBJ whole genome shotgun (WGS) entry which is preliminary data.</text>
</comment>
<dbReference type="RefSeq" id="XP_064664551.1">
    <property type="nucleotide sequence ID" value="XM_064813316.1"/>
</dbReference>
<evidence type="ECO:0000313" key="5">
    <source>
        <dbReference type="EMBL" id="KAK4106981.1"/>
    </source>
</evidence>
<feature type="coiled-coil region" evidence="2">
    <location>
        <begin position="135"/>
        <end position="169"/>
    </location>
</feature>
<keyword evidence="6" id="KW-1185">Reference proteome</keyword>
<evidence type="ECO:0000256" key="2">
    <source>
        <dbReference type="SAM" id="Coils"/>
    </source>
</evidence>
<keyword evidence="1" id="KW-0862">Zinc</keyword>
<evidence type="ECO:0000259" key="4">
    <source>
        <dbReference type="PROSITE" id="PS50158"/>
    </source>
</evidence>